<proteinExistence type="predicted"/>
<name>A0A3M3J9R4_9PSED</name>
<evidence type="ECO:0000313" key="2">
    <source>
        <dbReference type="Proteomes" id="UP000271468"/>
    </source>
</evidence>
<protein>
    <submittedName>
        <fullName evidence="1">Uncharacterized protein</fullName>
    </submittedName>
</protein>
<reference evidence="1 2" key="1">
    <citation type="submission" date="2018-08" db="EMBL/GenBank/DDBJ databases">
        <title>Recombination of ecologically and evolutionarily significant loci maintains genetic cohesion in the Pseudomonas syringae species complex.</title>
        <authorList>
            <person name="Dillon M."/>
            <person name="Thakur S."/>
            <person name="Almeida R.N.D."/>
            <person name="Weir B.S."/>
            <person name="Guttman D.S."/>
        </authorList>
    </citation>
    <scope>NUCLEOTIDE SEQUENCE [LARGE SCALE GENOMIC DNA]</scope>
    <source>
        <strain evidence="1 2">ICMP 12341</strain>
    </source>
</reference>
<sequence>MNHRHIKGRFISMNPKDISYDTQFALHQVCTALNPLLALRAYEENQYVLKDWRIIYAAEDDAGPFKLRRKEFADRGFISTCFRGKSLWVLDSEAISTLSPVRFQMGYGTFVDSNAASFIKALAYRENPSPGLTQYGNALRANFDNEELAVLNPYLYLWEAQRSWNEETIENCRMTLAAIHALSLDSSPLDESWGLRFRSIYKEQAEAHADELLADFQKQLDNGLHEGIEQQVDLVESMILRTKIIEASSSKSVEHKMGELIQFMHEETSTFMLRELIVCADILCRGGRSALSKKLNSVLDKEDPLAVIKNCSWDLYLPRALDAMANTQTLPEADFYLGNLITFDTDVADIFKLTELRAMAMHRKSTYTFPFFNEEFIDWIAARVGEKRMDSLAGFFQTDGFESRAKLRSHARVKNILVEDRARFMSMKKQKL</sequence>
<accession>A0A3M3J9R4</accession>
<dbReference type="EMBL" id="RBOV01000367">
    <property type="protein sequence ID" value="RMN07376.1"/>
    <property type="molecule type" value="Genomic_DNA"/>
</dbReference>
<gene>
    <name evidence="1" type="ORF">ALQ65_03791</name>
</gene>
<evidence type="ECO:0000313" key="1">
    <source>
        <dbReference type="EMBL" id="RMN07376.1"/>
    </source>
</evidence>
<dbReference type="Proteomes" id="UP000271468">
    <property type="component" value="Unassembled WGS sequence"/>
</dbReference>
<comment type="caution">
    <text evidence="1">The sequence shown here is derived from an EMBL/GenBank/DDBJ whole genome shotgun (WGS) entry which is preliminary data.</text>
</comment>
<organism evidence="1 2">
    <name type="scientific">Pseudomonas syringae pv. coriandricola</name>
    <dbReference type="NCBI Taxonomy" id="264453"/>
    <lineage>
        <taxon>Bacteria</taxon>
        <taxon>Pseudomonadati</taxon>
        <taxon>Pseudomonadota</taxon>
        <taxon>Gammaproteobacteria</taxon>
        <taxon>Pseudomonadales</taxon>
        <taxon>Pseudomonadaceae</taxon>
        <taxon>Pseudomonas</taxon>
    </lineage>
</organism>
<dbReference type="AlphaFoldDB" id="A0A3M3J9R4"/>